<dbReference type="GO" id="GO:0003697">
    <property type="term" value="F:single-stranded DNA binding"/>
    <property type="evidence" value="ECO:0007669"/>
    <property type="project" value="InterPro"/>
</dbReference>
<proteinExistence type="inferred from homology"/>
<keyword evidence="6" id="KW-0238">DNA-binding</keyword>
<dbReference type="EMBL" id="FXWK01000001">
    <property type="protein sequence ID" value="SMQ65762.1"/>
    <property type="molecule type" value="Genomic_DNA"/>
</dbReference>
<evidence type="ECO:0000256" key="5">
    <source>
        <dbReference type="ARBA" id="ARBA00023124"/>
    </source>
</evidence>
<keyword evidence="4 8" id="KW-0378">Hydrolase</keyword>
<evidence type="ECO:0000256" key="2">
    <source>
        <dbReference type="ARBA" id="ARBA00022670"/>
    </source>
</evidence>
<dbReference type="GO" id="GO:0106300">
    <property type="term" value="P:protein-DNA covalent cross-linking repair"/>
    <property type="evidence" value="ECO:0007669"/>
    <property type="project" value="InterPro"/>
</dbReference>
<evidence type="ECO:0000313" key="10">
    <source>
        <dbReference type="Proteomes" id="UP000194474"/>
    </source>
</evidence>
<dbReference type="GO" id="GO:0016829">
    <property type="term" value="F:lyase activity"/>
    <property type="evidence" value="ECO:0007669"/>
    <property type="project" value="UniProtKB-KW"/>
</dbReference>
<keyword evidence="3" id="KW-0227">DNA damage</keyword>
<evidence type="ECO:0000313" key="9">
    <source>
        <dbReference type="EMBL" id="SMQ65762.1"/>
    </source>
</evidence>
<dbReference type="Proteomes" id="UP000194474">
    <property type="component" value="Unassembled WGS sequence"/>
</dbReference>
<keyword evidence="5" id="KW-0190">Covalent protein-DNA linkage</keyword>
<reference evidence="10" key="1">
    <citation type="submission" date="2017-04" db="EMBL/GenBank/DDBJ databases">
        <authorList>
            <person name="Varghese N."/>
            <person name="Submissions S."/>
        </authorList>
    </citation>
    <scope>NUCLEOTIDE SEQUENCE [LARGE SCALE GENOMIC DNA]</scope>
</reference>
<keyword evidence="10" id="KW-1185">Reference proteome</keyword>
<protein>
    <recommendedName>
        <fullName evidence="8">Abasic site processing protein</fullName>
        <ecNumber evidence="8">3.4.-.-</ecNumber>
    </recommendedName>
</protein>
<comment type="similarity">
    <text evidence="1 8">Belongs to the SOS response-associated peptidase family.</text>
</comment>
<dbReference type="EC" id="3.4.-.-" evidence="8"/>
<evidence type="ECO:0000256" key="8">
    <source>
        <dbReference type="RuleBase" id="RU364100"/>
    </source>
</evidence>
<sequence length="229" mass="25767">MCGRFTAEYTWAQLHALYSLSDELFPVAPHNMQPRFNIAPTQEVDFVHLDKAGEMELDRGRWWLVPFFAKELPKAAMFNARIETVDTSGAFREGFKSRRCLIPADGYFEWTKNEEDGGKDPWLLQLPGGAPFSFAGIWAHNDNLGVTSCTIITAPAVPEIAHIHGRMPIILSPEAYGTWLNTEIQGTDAKALLLDAQIDNQLEYHRVSRAVNNSRYEGTDTKMPLLNSL</sequence>
<dbReference type="GO" id="GO:0006508">
    <property type="term" value="P:proteolysis"/>
    <property type="evidence" value="ECO:0007669"/>
    <property type="project" value="UniProtKB-KW"/>
</dbReference>
<dbReference type="GO" id="GO:0008233">
    <property type="term" value="F:peptidase activity"/>
    <property type="evidence" value="ECO:0007669"/>
    <property type="project" value="UniProtKB-KW"/>
</dbReference>
<evidence type="ECO:0000256" key="4">
    <source>
        <dbReference type="ARBA" id="ARBA00022801"/>
    </source>
</evidence>
<evidence type="ECO:0000256" key="3">
    <source>
        <dbReference type="ARBA" id="ARBA00022763"/>
    </source>
</evidence>
<dbReference type="InterPro" id="IPR036590">
    <property type="entry name" value="SRAP-like"/>
</dbReference>
<dbReference type="InterPro" id="IPR003738">
    <property type="entry name" value="SRAP"/>
</dbReference>
<dbReference type="PANTHER" id="PTHR13604">
    <property type="entry name" value="DC12-RELATED"/>
    <property type="match status" value="1"/>
</dbReference>
<organism evidence="9 10">
    <name type="scientific">Devosia lucknowensis</name>
    <dbReference type="NCBI Taxonomy" id="1096929"/>
    <lineage>
        <taxon>Bacteria</taxon>
        <taxon>Pseudomonadati</taxon>
        <taxon>Pseudomonadota</taxon>
        <taxon>Alphaproteobacteria</taxon>
        <taxon>Hyphomicrobiales</taxon>
        <taxon>Devosiaceae</taxon>
        <taxon>Devosia</taxon>
    </lineage>
</organism>
<accession>A0A1Y6EZ22</accession>
<gene>
    <name evidence="9" type="ORF">SAMN06295905_1310</name>
</gene>
<dbReference type="SUPFAM" id="SSF143081">
    <property type="entry name" value="BB1717-like"/>
    <property type="match status" value="1"/>
</dbReference>
<dbReference type="OrthoDB" id="9782620at2"/>
<dbReference type="RefSeq" id="WP_086469646.1">
    <property type="nucleotide sequence ID" value="NZ_FXWK01000001.1"/>
</dbReference>
<keyword evidence="7" id="KW-0456">Lyase</keyword>
<dbReference type="Gene3D" id="3.90.1680.10">
    <property type="entry name" value="SOS response associated peptidase-like"/>
    <property type="match status" value="1"/>
</dbReference>
<dbReference type="AlphaFoldDB" id="A0A1Y6EZ22"/>
<evidence type="ECO:0000256" key="6">
    <source>
        <dbReference type="ARBA" id="ARBA00023125"/>
    </source>
</evidence>
<keyword evidence="2 8" id="KW-0645">Protease</keyword>
<dbReference type="Pfam" id="PF02586">
    <property type="entry name" value="SRAP"/>
    <property type="match status" value="1"/>
</dbReference>
<name>A0A1Y6EZ22_9HYPH</name>
<evidence type="ECO:0000256" key="1">
    <source>
        <dbReference type="ARBA" id="ARBA00008136"/>
    </source>
</evidence>
<evidence type="ECO:0000256" key="7">
    <source>
        <dbReference type="ARBA" id="ARBA00023239"/>
    </source>
</evidence>
<dbReference type="PANTHER" id="PTHR13604:SF0">
    <property type="entry name" value="ABASIC SITE PROCESSING PROTEIN HMCES"/>
    <property type="match status" value="1"/>
</dbReference>